<gene>
    <name evidence="2" type="ORF">LSAT_V11C300150260</name>
</gene>
<dbReference type="PANTHER" id="PTHR46890">
    <property type="entry name" value="NON-LTR RETROLELEMENT REVERSE TRANSCRIPTASE-LIKE PROTEIN-RELATED"/>
    <property type="match status" value="1"/>
</dbReference>
<reference evidence="2 3" key="1">
    <citation type="journal article" date="2017" name="Nat. Commun.">
        <title>Genome assembly with in vitro proximity ligation data and whole-genome triplication in lettuce.</title>
        <authorList>
            <person name="Reyes-Chin-Wo S."/>
            <person name="Wang Z."/>
            <person name="Yang X."/>
            <person name="Kozik A."/>
            <person name="Arikit S."/>
            <person name="Song C."/>
            <person name="Xia L."/>
            <person name="Froenicke L."/>
            <person name="Lavelle D.O."/>
            <person name="Truco M.J."/>
            <person name="Xia R."/>
            <person name="Zhu S."/>
            <person name="Xu C."/>
            <person name="Xu H."/>
            <person name="Xu X."/>
            <person name="Cox K."/>
            <person name="Korf I."/>
            <person name="Meyers B.C."/>
            <person name="Michelmore R.W."/>
        </authorList>
    </citation>
    <scope>NUCLEOTIDE SEQUENCE [LARGE SCALE GENOMIC DNA]</scope>
    <source>
        <strain evidence="3">cv. Salinas</strain>
        <tissue evidence="2">Seedlings</tissue>
    </source>
</reference>
<feature type="domain" description="Reverse transcriptase" evidence="1">
    <location>
        <begin position="116"/>
        <end position="205"/>
    </location>
</feature>
<dbReference type="CDD" id="cd01650">
    <property type="entry name" value="RT_nLTR_like"/>
    <property type="match status" value="1"/>
</dbReference>
<proteinExistence type="predicted"/>
<dbReference type="Pfam" id="PF00078">
    <property type="entry name" value="RVT_1"/>
    <property type="match status" value="1"/>
</dbReference>
<dbReference type="AlphaFoldDB" id="A0A9R1W8F3"/>
<sequence>MWCSNPNEIKKEVHNFFASKFHEEWPSHPKLISNSFKTLSSEHAELLDASFTFEEGKHVVWSYGGEKAFGPDSYTFKILKSKWDLIKYDVFHFVKHFESHGSLARSCNSSFITLIPKVKDPLHLGHNRPINLIGCLYKIIAKLLASRLKLVVGNEIDEVQFAYIKGMYIMDGPLVINEVCSWAKQSKEKIFLFKMDFQKAFDSVRQGDPLSFFLYIIAMEGLSIAVKSACQQSLFRLMSGFSNGVSYQ</sequence>
<protein>
    <recommendedName>
        <fullName evidence="1">Reverse transcriptase domain-containing protein</fullName>
    </recommendedName>
</protein>
<dbReference type="Proteomes" id="UP000235145">
    <property type="component" value="Unassembled WGS sequence"/>
</dbReference>
<evidence type="ECO:0000313" key="2">
    <source>
        <dbReference type="EMBL" id="KAJ0217950.1"/>
    </source>
</evidence>
<evidence type="ECO:0000313" key="3">
    <source>
        <dbReference type="Proteomes" id="UP000235145"/>
    </source>
</evidence>
<dbReference type="EMBL" id="NBSK02000003">
    <property type="protein sequence ID" value="KAJ0217950.1"/>
    <property type="molecule type" value="Genomic_DNA"/>
</dbReference>
<evidence type="ECO:0000259" key="1">
    <source>
        <dbReference type="Pfam" id="PF00078"/>
    </source>
</evidence>
<accession>A0A9R1W8F3</accession>
<comment type="caution">
    <text evidence="2">The sequence shown here is derived from an EMBL/GenBank/DDBJ whole genome shotgun (WGS) entry which is preliminary data.</text>
</comment>
<keyword evidence="3" id="KW-1185">Reference proteome</keyword>
<dbReference type="PANTHER" id="PTHR46890:SF50">
    <property type="entry name" value="RNA-DIRECTED DNA POLYMERASE, EUKARYOTA, REVERSE TRANSCRIPTASE ZINC-BINDING DOMAIN PROTEIN-RELATED"/>
    <property type="match status" value="1"/>
</dbReference>
<name>A0A9R1W8F3_LACSA</name>
<dbReference type="InterPro" id="IPR000477">
    <property type="entry name" value="RT_dom"/>
</dbReference>
<organism evidence="2 3">
    <name type="scientific">Lactuca sativa</name>
    <name type="common">Garden lettuce</name>
    <dbReference type="NCBI Taxonomy" id="4236"/>
    <lineage>
        <taxon>Eukaryota</taxon>
        <taxon>Viridiplantae</taxon>
        <taxon>Streptophyta</taxon>
        <taxon>Embryophyta</taxon>
        <taxon>Tracheophyta</taxon>
        <taxon>Spermatophyta</taxon>
        <taxon>Magnoliopsida</taxon>
        <taxon>eudicotyledons</taxon>
        <taxon>Gunneridae</taxon>
        <taxon>Pentapetalae</taxon>
        <taxon>asterids</taxon>
        <taxon>campanulids</taxon>
        <taxon>Asterales</taxon>
        <taxon>Asteraceae</taxon>
        <taxon>Cichorioideae</taxon>
        <taxon>Cichorieae</taxon>
        <taxon>Lactucinae</taxon>
        <taxon>Lactuca</taxon>
    </lineage>
</organism>
<dbReference type="InterPro" id="IPR052343">
    <property type="entry name" value="Retrotransposon-Effector_Assoc"/>
</dbReference>